<evidence type="ECO:0000256" key="7">
    <source>
        <dbReference type="ARBA" id="ARBA00022475"/>
    </source>
</evidence>
<keyword evidence="18 22" id="KW-0472">Membrane</keyword>
<protein>
    <recommendedName>
        <fullName evidence="6">Oxygen sensor histidine kinase NreB</fullName>
        <ecNumber evidence="5">2.7.13.3</ecNumber>
    </recommendedName>
    <alternativeName>
        <fullName evidence="20">Nitrogen regulation protein B</fullName>
    </alternativeName>
</protein>
<feature type="transmembrane region" description="Helical" evidence="22">
    <location>
        <begin position="107"/>
        <end position="125"/>
    </location>
</feature>
<evidence type="ECO:0000256" key="22">
    <source>
        <dbReference type="SAM" id="Phobius"/>
    </source>
</evidence>
<dbReference type="SMART" id="SM00387">
    <property type="entry name" value="HATPase_c"/>
    <property type="match status" value="1"/>
</dbReference>
<dbReference type="PROSITE" id="PS50109">
    <property type="entry name" value="HIS_KIN"/>
    <property type="match status" value="1"/>
</dbReference>
<dbReference type="InterPro" id="IPR003594">
    <property type="entry name" value="HATPase_dom"/>
</dbReference>
<feature type="transmembrane region" description="Helical" evidence="22">
    <location>
        <begin position="288"/>
        <end position="308"/>
    </location>
</feature>
<keyword evidence="15" id="KW-0408">Iron</keyword>
<dbReference type="RefSeq" id="WP_239128019.1">
    <property type="nucleotide sequence ID" value="NZ_BOOJ01000043.1"/>
</dbReference>
<dbReference type="InterPro" id="IPR011712">
    <property type="entry name" value="Sig_transdc_His_kin_sub3_dim/P"/>
</dbReference>
<comment type="function">
    <text evidence="19">Member of the two-component regulatory system NreB/NreC involved in the control of dissimilatory nitrate/nitrite reduction in response to oxygen. NreB functions as a direct oxygen sensor histidine kinase which is autophosphorylated, in the absence of oxygen, probably at the conserved histidine residue, and transfers its phosphate group probably to a conserved aspartate residue of NreC. NreB/NreC activates the expression of the nitrate (narGHJI) and nitrite (nir) reductase operons, as well as the putative nitrate transporter gene narT.</text>
</comment>
<keyword evidence="11 22" id="KW-0812">Transmembrane</keyword>
<dbReference type="Pfam" id="PF07730">
    <property type="entry name" value="HisKA_3"/>
    <property type="match status" value="1"/>
</dbReference>
<dbReference type="InterPro" id="IPR036890">
    <property type="entry name" value="HATPase_C_sf"/>
</dbReference>
<dbReference type="GO" id="GO:0000155">
    <property type="term" value="F:phosphorelay sensor kinase activity"/>
    <property type="evidence" value="ECO:0007669"/>
    <property type="project" value="InterPro"/>
</dbReference>
<evidence type="ECO:0000256" key="16">
    <source>
        <dbReference type="ARBA" id="ARBA00023012"/>
    </source>
</evidence>
<evidence type="ECO:0000256" key="1">
    <source>
        <dbReference type="ARBA" id="ARBA00000085"/>
    </source>
</evidence>
<dbReference type="Gene3D" id="1.20.5.1930">
    <property type="match status" value="1"/>
</dbReference>
<keyword evidence="8" id="KW-0004">4Fe-4S</keyword>
<dbReference type="Proteomes" id="UP000619788">
    <property type="component" value="Unassembled WGS sequence"/>
</dbReference>
<dbReference type="GO" id="GO:0051539">
    <property type="term" value="F:4 iron, 4 sulfur cluster binding"/>
    <property type="evidence" value="ECO:0007669"/>
    <property type="project" value="UniProtKB-KW"/>
</dbReference>
<evidence type="ECO:0000256" key="11">
    <source>
        <dbReference type="ARBA" id="ARBA00022692"/>
    </source>
</evidence>
<evidence type="ECO:0000256" key="20">
    <source>
        <dbReference type="ARBA" id="ARBA00030800"/>
    </source>
</evidence>
<dbReference type="InterPro" id="IPR050482">
    <property type="entry name" value="Sensor_HK_TwoCompSys"/>
</dbReference>
<keyword evidence="14 22" id="KW-1133">Transmembrane helix</keyword>
<dbReference type="InterPro" id="IPR005467">
    <property type="entry name" value="His_kinase_dom"/>
</dbReference>
<evidence type="ECO:0000256" key="18">
    <source>
        <dbReference type="ARBA" id="ARBA00023136"/>
    </source>
</evidence>
<comment type="caution">
    <text evidence="24">The sequence shown here is derived from an EMBL/GenBank/DDBJ whole genome shotgun (WGS) entry which is preliminary data.</text>
</comment>
<evidence type="ECO:0000256" key="6">
    <source>
        <dbReference type="ARBA" id="ARBA00017322"/>
    </source>
</evidence>
<comment type="cofactor">
    <cofactor evidence="2">
        <name>[4Fe-4S] cluster</name>
        <dbReference type="ChEBI" id="CHEBI:49883"/>
    </cofactor>
</comment>
<feature type="transmembrane region" description="Helical" evidence="22">
    <location>
        <begin position="204"/>
        <end position="225"/>
    </location>
</feature>
<evidence type="ECO:0000256" key="5">
    <source>
        <dbReference type="ARBA" id="ARBA00012438"/>
    </source>
</evidence>
<dbReference type="EC" id="2.7.13.3" evidence="5"/>
<keyword evidence="16" id="KW-0902">Two-component regulatory system</keyword>
<comment type="subcellular location">
    <subcellularLocation>
        <location evidence="4">Cell membrane</location>
        <topology evidence="4">Multi-pass membrane protein</topology>
    </subcellularLocation>
    <subcellularLocation>
        <location evidence="3">Cytoplasm</location>
    </subcellularLocation>
</comment>
<feature type="transmembrane region" description="Helical" evidence="22">
    <location>
        <begin position="320"/>
        <end position="338"/>
    </location>
</feature>
<dbReference type="PANTHER" id="PTHR24421">
    <property type="entry name" value="NITRATE/NITRITE SENSOR PROTEIN NARX-RELATED"/>
    <property type="match status" value="1"/>
</dbReference>
<dbReference type="GO" id="GO:0046983">
    <property type="term" value="F:protein dimerization activity"/>
    <property type="evidence" value="ECO:0007669"/>
    <property type="project" value="InterPro"/>
</dbReference>
<dbReference type="PANTHER" id="PTHR24421:SF37">
    <property type="entry name" value="SENSOR HISTIDINE KINASE NARS"/>
    <property type="match status" value="1"/>
</dbReference>
<evidence type="ECO:0000256" key="2">
    <source>
        <dbReference type="ARBA" id="ARBA00001966"/>
    </source>
</evidence>
<proteinExistence type="predicted"/>
<evidence type="ECO:0000256" key="15">
    <source>
        <dbReference type="ARBA" id="ARBA00023004"/>
    </source>
</evidence>
<evidence type="ECO:0000256" key="12">
    <source>
        <dbReference type="ARBA" id="ARBA00022723"/>
    </source>
</evidence>
<keyword evidence="10" id="KW-0808">Transferase</keyword>
<organism evidence="24 25">
    <name type="scientific">Planobispora siamensis</name>
    <dbReference type="NCBI Taxonomy" id="936338"/>
    <lineage>
        <taxon>Bacteria</taxon>
        <taxon>Bacillati</taxon>
        <taxon>Actinomycetota</taxon>
        <taxon>Actinomycetes</taxon>
        <taxon>Streptosporangiales</taxon>
        <taxon>Streptosporangiaceae</taxon>
        <taxon>Planobispora</taxon>
    </lineage>
</organism>
<feature type="transmembrane region" description="Helical" evidence="22">
    <location>
        <begin position="344"/>
        <end position="362"/>
    </location>
</feature>
<dbReference type="Pfam" id="PF02518">
    <property type="entry name" value="HATPase_c"/>
    <property type="match status" value="1"/>
</dbReference>
<evidence type="ECO:0000256" key="9">
    <source>
        <dbReference type="ARBA" id="ARBA00022490"/>
    </source>
</evidence>
<feature type="region of interest" description="Disordered" evidence="21">
    <location>
        <begin position="1"/>
        <end position="47"/>
    </location>
</feature>
<feature type="transmembrane region" description="Helical" evidence="22">
    <location>
        <begin position="374"/>
        <end position="399"/>
    </location>
</feature>
<dbReference type="SUPFAM" id="SSF55874">
    <property type="entry name" value="ATPase domain of HSP90 chaperone/DNA topoisomerase II/histidine kinase"/>
    <property type="match status" value="1"/>
</dbReference>
<dbReference type="Gene3D" id="3.30.565.10">
    <property type="entry name" value="Histidine kinase-like ATPase, C-terminal domain"/>
    <property type="match status" value="1"/>
</dbReference>
<keyword evidence="17" id="KW-0411">Iron-sulfur</keyword>
<name>A0A8J3SHB9_9ACTN</name>
<evidence type="ECO:0000256" key="21">
    <source>
        <dbReference type="SAM" id="MobiDB-lite"/>
    </source>
</evidence>
<comment type="catalytic activity">
    <reaction evidence="1">
        <text>ATP + protein L-histidine = ADP + protein N-phospho-L-histidine.</text>
        <dbReference type="EC" id="2.7.13.3"/>
    </reaction>
</comment>
<feature type="transmembrane region" description="Helical" evidence="22">
    <location>
        <begin position="169"/>
        <end position="192"/>
    </location>
</feature>
<keyword evidence="25" id="KW-1185">Reference proteome</keyword>
<feature type="transmembrane region" description="Helical" evidence="22">
    <location>
        <begin position="145"/>
        <end position="162"/>
    </location>
</feature>
<sequence>MFVQAGGDRRATPGGQAAKHGSGAQDAAGGPGPDARLQENPGREPDALLAVNPAHEPEAAGGYGPVVRIPEVPGREAVTADGSAGTVDFDGPRPSAMAAFVSSPRGVLAVVMALASAVLTVWGFVVGLGLPPAWNTGIPATPDTAAGLVFPVIGVFLLAHGAPRITGWLMCAGGLGCAVNTFATSATLAAGAAGDMAASGHFRLLTSVGWGIGGMLLGVIMPLFSPDGRLPSRRWRPVLALSIFMIVFQTCYQLLLPSPSREQSRWPEPIPNPIGVEALAPHAGTVQAVIQAILVGLVVVAVVSLVLRFRRADPAGRRQIAWPMSAFAVYALFLMGGADWWLMSTLWTVLAAVAIAFSALRYRLYGIDTVVSRAFVAAGLVAAVSLVYFGAGAVAGVFLSGYDRIGGLAAALVAGVFFHPLRNRLRHLVDRLMYGTHGDPAVLAARLARQVGEAEPAGALGAVAAVIRDGLGVTGVAVEVRDLASRRVEIGTLGPAPRVVRLVWHGEPVGRLLLGPPGPRRFAAAHNDRLIAVVTPYVADVVHAVRMTADLQRSRERILTAREEERRRLRRDLHDGLGHALADMAMAINMARISLRTAPASADRLLLDLRGGMDAVGQEIRELVYGLRPPTLDELGLAGAVRSLAAEGGLPVTVEAEGDLSDLPAAAEVAAYRIAQEALTNVRKHARAGSATVSLRREDRLLSVRITDDGRGLPEEARSGIGLISMRERATELGGTCVIGPAPGGGTAVEAVLPITR</sequence>
<dbReference type="InterPro" id="IPR004358">
    <property type="entry name" value="Sig_transdc_His_kin-like_C"/>
</dbReference>
<evidence type="ECO:0000256" key="10">
    <source>
        <dbReference type="ARBA" id="ARBA00022679"/>
    </source>
</evidence>
<evidence type="ECO:0000259" key="23">
    <source>
        <dbReference type="PROSITE" id="PS50109"/>
    </source>
</evidence>
<reference evidence="24 25" key="1">
    <citation type="submission" date="2021-01" db="EMBL/GenBank/DDBJ databases">
        <title>Whole genome shotgun sequence of Planobispora siamensis NBRC 107568.</title>
        <authorList>
            <person name="Komaki H."/>
            <person name="Tamura T."/>
        </authorList>
    </citation>
    <scope>NUCLEOTIDE SEQUENCE [LARGE SCALE GENOMIC DNA]</scope>
    <source>
        <strain evidence="24 25">NBRC 107568</strain>
    </source>
</reference>
<evidence type="ECO:0000256" key="3">
    <source>
        <dbReference type="ARBA" id="ARBA00004496"/>
    </source>
</evidence>
<evidence type="ECO:0000256" key="13">
    <source>
        <dbReference type="ARBA" id="ARBA00022777"/>
    </source>
</evidence>
<keyword evidence="7" id="KW-1003">Cell membrane</keyword>
<evidence type="ECO:0000313" key="24">
    <source>
        <dbReference type="EMBL" id="GIH94541.1"/>
    </source>
</evidence>
<dbReference type="CDD" id="cd16917">
    <property type="entry name" value="HATPase_UhpB-NarQ-NarX-like"/>
    <property type="match status" value="1"/>
</dbReference>
<dbReference type="AlphaFoldDB" id="A0A8J3SHB9"/>
<accession>A0A8J3SHB9</accession>
<keyword evidence="12" id="KW-0479">Metal-binding</keyword>
<evidence type="ECO:0000256" key="8">
    <source>
        <dbReference type="ARBA" id="ARBA00022485"/>
    </source>
</evidence>
<evidence type="ECO:0000256" key="14">
    <source>
        <dbReference type="ARBA" id="ARBA00022989"/>
    </source>
</evidence>
<evidence type="ECO:0000256" key="19">
    <source>
        <dbReference type="ARBA" id="ARBA00024827"/>
    </source>
</evidence>
<dbReference type="GO" id="GO:0005737">
    <property type="term" value="C:cytoplasm"/>
    <property type="evidence" value="ECO:0007669"/>
    <property type="project" value="UniProtKB-SubCell"/>
</dbReference>
<dbReference type="GO" id="GO:0005886">
    <property type="term" value="C:plasma membrane"/>
    <property type="evidence" value="ECO:0007669"/>
    <property type="project" value="UniProtKB-SubCell"/>
</dbReference>
<evidence type="ECO:0000256" key="4">
    <source>
        <dbReference type="ARBA" id="ARBA00004651"/>
    </source>
</evidence>
<dbReference type="EMBL" id="BOOJ01000043">
    <property type="protein sequence ID" value="GIH94541.1"/>
    <property type="molecule type" value="Genomic_DNA"/>
</dbReference>
<dbReference type="PRINTS" id="PR00344">
    <property type="entry name" value="BCTRLSENSOR"/>
</dbReference>
<dbReference type="GO" id="GO:0046872">
    <property type="term" value="F:metal ion binding"/>
    <property type="evidence" value="ECO:0007669"/>
    <property type="project" value="UniProtKB-KW"/>
</dbReference>
<gene>
    <name evidence="24" type="ORF">Psi01_51710</name>
</gene>
<keyword evidence="13" id="KW-0418">Kinase</keyword>
<feature type="domain" description="Histidine kinase" evidence="23">
    <location>
        <begin position="540"/>
        <end position="757"/>
    </location>
</feature>
<feature type="transmembrane region" description="Helical" evidence="22">
    <location>
        <begin position="237"/>
        <end position="256"/>
    </location>
</feature>
<keyword evidence="9" id="KW-0963">Cytoplasm</keyword>
<evidence type="ECO:0000313" key="25">
    <source>
        <dbReference type="Proteomes" id="UP000619788"/>
    </source>
</evidence>
<evidence type="ECO:0000256" key="17">
    <source>
        <dbReference type="ARBA" id="ARBA00023014"/>
    </source>
</evidence>